<dbReference type="EMBL" id="NSIT01000077">
    <property type="protein sequence ID" value="PJE79316.1"/>
    <property type="molecule type" value="Genomic_DNA"/>
</dbReference>
<accession>A0A2H9T7W3</accession>
<protein>
    <submittedName>
        <fullName evidence="1">Uncharacterized protein</fullName>
    </submittedName>
</protein>
<comment type="caution">
    <text evidence="1">The sequence shown here is derived from an EMBL/GenBank/DDBJ whole genome shotgun (WGS) entry which is preliminary data.</text>
</comment>
<sequence length="40" mass="4379">MPGDTRRSPNDVGVAGQNQIVESDLLRHGVCRQRNGAARF</sequence>
<organism evidence="1">
    <name type="scientific">invertebrate metagenome</name>
    <dbReference type="NCBI Taxonomy" id="1711999"/>
    <lineage>
        <taxon>unclassified sequences</taxon>
        <taxon>metagenomes</taxon>
        <taxon>organismal metagenomes</taxon>
    </lineage>
</organism>
<reference evidence="1" key="1">
    <citation type="journal article" date="2017" name="Appl. Environ. Microbiol.">
        <title>Molecular characterization of an Endozoicomonas-like organism causing infection in king scallop Pecten maximus L.</title>
        <authorList>
            <person name="Cano I."/>
            <person name="van Aerle R."/>
            <person name="Ross S."/>
            <person name="Verner-Jeffreys D.W."/>
            <person name="Paley R.K."/>
            <person name="Rimmer G."/>
            <person name="Ryder D."/>
            <person name="Hooper P."/>
            <person name="Stone D."/>
            <person name="Feist S.W."/>
        </authorList>
    </citation>
    <scope>NUCLEOTIDE SEQUENCE</scope>
</reference>
<proteinExistence type="predicted"/>
<dbReference type="AlphaFoldDB" id="A0A2H9T7W3"/>
<gene>
    <name evidence="1" type="ORF">CI610_01701</name>
</gene>
<name>A0A2H9T7W3_9ZZZZ</name>
<evidence type="ECO:0000313" key="1">
    <source>
        <dbReference type="EMBL" id="PJE79316.1"/>
    </source>
</evidence>